<dbReference type="InterPro" id="IPR008164">
    <property type="entry name" value="XGLTT_rpt"/>
</dbReference>
<protein>
    <submittedName>
        <fullName evidence="2">Uncharacterized protein</fullName>
    </submittedName>
</protein>
<evidence type="ECO:0000313" key="3">
    <source>
        <dbReference type="Proteomes" id="UP001162740"/>
    </source>
</evidence>
<gene>
    <name evidence="2" type="ORF">KUM34_004335</name>
</gene>
<evidence type="ECO:0000313" key="2">
    <source>
        <dbReference type="EMBL" id="UZF47504.1"/>
    </source>
</evidence>
<name>A0AA46X189_RHORH</name>
<dbReference type="AlphaFoldDB" id="A0AA46X189"/>
<proteinExistence type="predicted"/>
<accession>A0AA46X189</accession>
<dbReference type="EMBL" id="CP083974">
    <property type="protein sequence ID" value="UZF47504.1"/>
    <property type="molecule type" value="Genomic_DNA"/>
</dbReference>
<reference evidence="2 3" key="1">
    <citation type="journal article" date="2021" name="Front. Microbiol.">
        <title>Bacterial Transformation of Aromatic Monomers in Softwood Black Liquor.</title>
        <authorList>
            <person name="Navas L.E."/>
            <person name="Dexter G."/>
            <person name="Liu J."/>
            <person name="Levy-Booth D."/>
            <person name="Cho M."/>
            <person name="Jang S.K."/>
            <person name="Mansfield S.D."/>
            <person name="Renneckar S."/>
            <person name="Mohn W.W."/>
            <person name="Eltis L.D."/>
        </authorList>
    </citation>
    <scope>NUCLEOTIDE SEQUENCE [LARGE SCALE GENOMIC DNA]</scope>
    <source>
        <strain evidence="2 3">GD02</strain>
    </source>
</reference>
<organism evidence="2 3">
    <name type="scientific">Rhodococcus rhodochrous</name>
    <dbReference type="NCBI Taxonomy" id="1829"/>
    <lineage>
        <taxon>Bacteria</taxon>
        <taxon>Bacillati</taxon>
        <taxon>Actinomycetota</taxon>
        <taxon>Actinomycetes</taxon>
        <taxon>Mycobacteriales</taxon>
        <taxon>Nocardiaceae</taxon>
        <taxon>Rhodococcus</taxon>
    </lineage>
</organism>
<sequence length="46" mass="4345">MSPGLSSAGLPSAGLPSAGLPSAGLPSAVSTRTTRPRPDGSGRGLV</sequence>
<feature type="region of interest" description="Disordered" evidence="1">
    <location>
        <begin position="1"/>
        <end position="46"/>
    </location>
</feature>
<dbReference type="Pfam" id="PF01744">
    <property type="entry name" value="GLTT"/>
    <property type="match status" value="1"/>
</dbReference>
<dbReference type="Proteomes" id="UP001162740">
    <property type="component" value="Chromosome"/>
</dbReference>
<evidence type="ECO:0000256" key="1">
    <source>
        <dbReference type="SAM" id="MobiDB-lite"/>
    </source>
</evidence>